<dbReference type="EMBL" id="JAMQPV010000011">
    <property type="protein sequence ID" value="MCW7464057.1"/>
    <property type="molecule type" value="Genomic_DNA"/>
</dbReference>
<name>A0ABT3M3B5_9LEPT</name>
<sequence length="302" mass="35029">MKCRLCLNEKELRKSHIIPAFVIRWLKDTSATGFLRSGTSPDQRIQDGLKSRLLCAECELLFSQWEKPFSEKIFTPYVTKELDINGKAQSIHTSFEYSSWLLKFIISVQWRLLIYETETTTLEINPKLKTIAFDHINLWRKFLLSETSSTGRNETHLIFLQSFVSGNGTLPKELNENINFYLLRIIDGTTVYSEKNLGVYSKFGPIAAFTMLEPSSIPTSRMKNTKIHMKGTVSSIQEIADPFITDFIFITRPNEIFDSTILSQRQTDKISETILKNIPRTLASQSFRIKNQERLMKYFKRK</sequence>
<organism evidence="1 2">
    <name type="scientific">Leptospira limi</name>
    <dbReference type="NCBI Taxonomy" id="2950023"/>
    <lineage>
        <taxon>Bacteria</taxon>
        <taxon>Pseudomonadati</taxon>
        <taxon>Spirochaetota</taxon>
        <taxon>Spirochaetia</taxon>
        <taxon>Leptospirales</taxon>
        <taxon>Leptospiraceae</taxon>
        <taxon>Leptospira</taxon>
    </lineage>
</organism>
<evidence type="ECO:0000313" key="1">
    <source>
        <dbReference type="EMBL" id="MCW7464057.1"/>
    </source>
</evidence>
<keyword evidence="2" id="KW-1185">Reference proteome</keyword>
<dbReference type="RefSeq" id="WP_265376751.1">
    <property type="nucleotide sequence ID" value="NZ_JAMQPV010000011.1"/>
</dbReference>
<accession>A0ABT3M3B5</accession>
<dbReference type="Proteomes" id="UP001209737">
    <property type="component" value="Unassembled WGS sequence"/>
</dbReference>
<gene>
    <name evidence="1" type="ORF">ND812_18285</name>
</gene>
<evidence type="ECO:0000313" key="2">
    <source>
        <dbReference type="Proteomes" id="UP001209737"/>
    </source>
</evidence>
<proteinExistence type="predicted"/>
<comment type="caution">
    <text evidence="1">The sequence shown here is derived from an EMBL/GenBank/DDBJ whole genome shotgun (WGS) entry which is preliminary data.</text>
</comment>
<protein>
    <recommendedName>
        <fullName evidence="3">HNH endonuclease</fullName>
    </recommendedName>
</protein>
<evidence type="ECO:0008006" key="3">
    <source>
        <dbReference type="Google" id="ProtNLM"/>
    </source>
</evidence>
<reference evidence="1 2" key="1">
    <citation type="submission" date="2022-06" db="EMBL/GenBank/DDBJ databases">
        <title>Leptospira isolates from biofilms formed at urban environments.</title>
        <authorList>
            <person name="Ribeiro P.S."/>
            <person name="Sousa T."/>
            <person name="Carvalho N."/>
            <person name="Aburjaile F."/>
            <person name="Neves F."/>
            <person name="Oliveira D."/>
            <person name="Blanco L."/>
            <person name="Lima J."/>
            <person name="Costa F."/>
            <person name="Brenig B."/>
            <person name="Soares S."/>
            <person name="Ramos R."/>
            <person name="Goes-Neto A."/>
            <person name="Matiuzzi M."/>
            <person name="Azevedo V."/>
            <person name="Ristow P."/>
        </authorList>
    </citation>
    <scope>NUCLEOTIDE SEQUENCE [LARGE SCALE GENOMIC DNA]</scope>
    <source>
        <strain evidence="1 2">VSF25</strain>
    </source>
</reference>